<comment type="caution">
    <text evidence="6">The sequence shown here is derived from an EMBL/GenBank/DDBJ whole genome shotgun (WGS) entry which is preliminary data.</text>
</comment>
<dbReference type="Proteomes" id="UP001229651">
    <property type="component" value="Unassembled WGS sequence"/>
</dbReference>
<dbReference type="RefSeq" id="WP_306995878.1">
    <property type="nucleotide sequence ID" value="NZ_JAUSUT010000001.1"/>
</dbReference>
<dbReference type="InterPro" id="IPR001597">
    <property type="entry name" value="ArAA_b-elim_lyase/Thr_aldolase"/>
</dbReference>
<dbReference type="GO" id="GO:0004793">
    <property type="term" value="F:threonine aldolase activity"/>
    <property type="evidence" value="ECO:0007669"/>
    <property type="project" value="UniProtKB-EC"/>
</dbReference>
<protein>
    <submittedName>
        <fullName evidence="6">Threonine aldolase</fullName>
        <ecNumber evidence="6">4.1.2.5</ecNumber>
    </submittedName>
</protein>
<dbReference type="Gene3D" id="3.90.1150.10">
    <property type="entry name" value="Aspartate Aminotransferase, domain 1"/>
    <property type="match status" value="1"/>
</dbReference>
<evidence type="ECO:0000256" key="2">
    <source>
        <dbReference type="ARBA" id="ARBA00006966"/>
    </source>
</evidence>
<dbReference type="EC" id="4.1.2.5" evidence="6"/>
<keyword evidence="6" id="KW-0456">Lyase</keyword>
<dbReference type="PANTHER" id="PTHR48097:SF5">
    <property type="entry name" value="LOW SPECIFICITY L-THREONINE ALDOLASE"/>
    <property type="match status" value="1"/>
</dbReference>
<dbReference type="InterPro" id="IPR015421">
    <property type="entry name" value="PyrdxlP-dep_Trfase_major"/>
</dbReference>
<keyword evidence="7" id="KW-1185">Reference proteome</keyword>
<feature type="domain" description="Aromatic amino acid beta-eliminating lyase/threonine aldolase" evidence="5">
    <location>
        <begin position="4"/>
        <end position="289"/>
    </location>
</feature>
<name>A0ABU0F2K9_9PSEU</name>
<proteinExistence type="inferred from homology"/>
<reference evidence="6 7" key="1">
    <citation type="submission" date="2023-07" db="EMBL/GenBank/DDBJ databases">
        <title>Sequencing the genomes of 1000 actinobacteria strains.</title>
        <authorList>
            <person name="Klenk H.-P."/>
        </authorList>
    </citation>
    <scope>NUCLEOTIDE SEQUENCE [LARGE SCALE GENOMIC DNA]</scope>
    <source>
        <strain evidence="6 7">DSM 45805</strain>
    </source>
</reference>
<accession>A0ABU0F2K9</accession>
<comment type="cofactor">
    <cofactor evidence="1">
        <name>pyridoxal 5'-phosphate</name>
        <dbReference type="ChEBI" id="CHEBI:597326"/>
    </cofactor>
</comment>
<evidence type="ECO:0000256" key="1">
    <source>
        <dbReference type="ARBA" id="ARBA00001933"/>
    </source>
</evidence>
<evidence type="ECO:0000256" key="3">
    <source>
        <dbReference type="ARBA" id="ARBA00022898"/>
    </source>
</evidence>
<dbReference type="EMBL" id="JAUSUT010000001">
    <property type="protein sequence ID" value="MDQ0381310.1"/>
    <property type="molecule type" value="Genomic_DNA"/>
</dbReference>
<dbReference type="PANTHER" id="PTHR48097">
    <property type="entry name" value="L-THREONINE ALDOLASE-RELATED"/>
    <property type="match status" value="1"/>
</dbReference>
<evidence type="ECO:0000313" key="7">
    <source>
        <dbReference type="Proteomes" id="UP001229651"/>
    </source>
</evidence>
<dbReference type="SUPFAM" id="SSF53383">
    <property type="entry name" value="PLP-dependent transferases"/>
    <property type="match status" value="1"/>
</dbReference>
<gene>
    <name evidence="6" type="ORF">FB470_005304</name>
</gene>
<dbReference type="Pfam" id="PF01212">
    <property type="entry name" value="Beta_elim_lyase"/>
    <property type="match status" value="1"/>
</dbReference>
<organism evidence="6 7">
    <name type="scientific">Amycolatopsis thermophila</name>
    <dbReference type="NCBI Taxonomy" id="206084"/>
    <lineage>
        <taxon>Bacteria</taxon>
        <taxon>Bacillati</taxon>
        <taxon>Actinomycetota</taxon>
        <taxon>Actinomycetes</taxon>
        <taxon>Pseudonocardiales</taxon>
        <taxon>Pseudonocardiaceae</taxon>
        <taxon>Amycolatopsis</taxon>
    </lineage>
</organism>
<sequence>MRGFASDNNASVHPEVMAALAAANEGHQPAYGEDVHTARLGELIKDHFGEHAEVYPVFNGSGANVVGLQAMCDRWSAVVCPETAHINVDECGAPEKVAGLKLIPVPTPDGKLTPDLLDRHAWGFGDHHHAQPRVVSLTQSTEFGTLYTAEEIAAIATAAHERGMLVHVDGARLANAAAALGRPLRTFTTDAGVDVLSFGGTKNGLMLGEAIVVLDPGAVRGVEYLRKAALQLASKMRFVSAQLVALLEGDLWLRNARHANAMAARLATAVTAVPGVEITRPVQANAVFARLPREVTARLRTRFRFHTWDERTGEVRWMCSFDTTETDVDTFAAAIAEEMTRADAAGVGR</sequence>
<dbReference type="Gene3D" id="3.40.640.10">
    <property type="entry name" value="Type I PLP-dependent aspartate aminotransferase-like (Major domain)"/>
    <property type="match status" value="1"/>
</dbReference>
<dbReference type="InterPro" id="IPR015422">
    <property type="entry name" value="PyrdxlP-dep_Trfase_small"/>
</dbReference>
<keyword evidence="3" id="KW-0663">Pyridoxal phosphate</keyword>
<comment type="similarity">
    <text evidence="2">Belongs to the threonine aldolase family.</text>
</comment>
<keyword evidence="4" id="KW-0045">Antibiotic biosynthesis</keyword>
<evidence type="ECO:0000259" key="5">
    <source>
        <dbReference type="Pfam" id="PF01212"/>
    </source>
</evidence>
<dbReference type="InterPro" id="IPR015424">
    <property type="entry name" value="PyrdxlP-dep_Trfase"/>
</dbReference>
<evidence type="ECO:0000313" key="6">
    <source>
        <dbReference type="EMBL" id="MDQ0381310.1"/>
    </source>
</evidence>
<evidence type="ECO:0000256" key="4">
    <source>
        <dbReference type="ARBA" id="ARBA00023194"/>
    </source>
</evidence>